<evidence type="ECO:0000256" key="1">
    <source>
        <dbReference type="ARBA" id="ARBA00006739"/>
    </source>
</evidence>
<keyword evidence="4" id="KW-1185">Reference proteome</keyword>
<gene>
    <name evidence="3" type="ORF">GNP93_17595</name>
</gene>
<dbReference type="EMBL" id="WNZX01000015">
    <property type="protein sequence ID" value="MUG72485.1"/>
    <property type="molecule type" value="Genomic_DNA"/>
</dbReference>
<dbReference type="CDD" id="cd00761">
    <property type="entry name" value="Glyco_tranf_GTA_type"/>
    <property type="match status" value="1"/>
</dbReference>
<reference evidence="3 4" key="1">
    <citation type="submission" date="2019-11" db="EMBL/GenBank/DDBJ databases">
        <title>Draft genome sequences of five Paenibacillus species of dairy origin.</title>
        <authorList>
            <person name="Olajide A.M."/>
            <person name="Chen S."/>
            <person name="Lapointe G."/>
        </authorList>
    </citation>
    <scope>NUCLEOTIDE SEQUENCE [LARGE SCALE GENOMIC DNA]</scope>
    <source>
        <strain evidence="3 4">2CS3</strain>
    </source>
</reference>
<dbReference type="PANTHER" id="PTHR22916">
    <property type="entry name" value="GLYCOSYLTRANSFERASE"/>
    <property type="match status" value="1"/>
</dbReference>
<sequence>MKKPLLTIIIPTYNRASLLEKALKSLLPQIKDLEDVELVVSDNASTDQTEEVVRQALQTGSFKYNRNNENMGAIGNIFTAIEEIATGEYCWVIGDDDMVRQGKVNKIVEIIKENKLIDYFFINYFTKQIKERDDIIDNFNSAYTPSLKECLSKDLTEKQLNNWEHLLGIDTDWPSYLFTAIVSSIFRRTTWLQYSNCIQFDKIADNQFSRLDMTYPHLKIVAISMINKPVYYIGDPIVLLGQGSQEWSGHLPKILLLRLKDVIELYEEIGVSEEYLHIVRNHYLKQCGTVCFKLIEESNDPSHFKMVMEAMQLANDNKIFFNSFIEETRHFVQRLKTYQEYLVEMLVSTIIAYSDKDDISIAVWGSGEICRLLYTSSDNLARKVKVVIDNNKTLQGTVFQNKFIIRSPDYLKENHVDIIVIASIKYVDEIIDQIRNQLNINTRILSLKGFS</sequence>
<proteinExistence type="inferred from homology"/>
<dbReference type="AlphaFoldDB" id="A0A7X2ZDT8"/>
<comment type="caution">
    <text evidence="3">The sequence shown here is derived from an EMBL/GenBank/DDBJ whole genome shotgun (WGS) entry which is preliminary data.</text>
</comment>
<dbReference type="InterPro" id="IPR029044">
    <property type="entry name" value="Nucleotide-diphossugar_trans"/>
</dbReference>
<dbReference type="Gene3D" id="3.40.50.720">
    <property type="entry name" value="NAD(P)-binding Rossmann-like Domain"/>
    <property type="match status" value="1"/>
</dbReference>
<comment type="similarity">
    <text evidence="1">Belongs to the glycosyltransferase 2 family.</text>
</comment>
<dbReference type="Proteomes" id="UP000450917">
    <property type="component" value="Unassembled WGS sequence"/>
</dbReference>
<feature type="domain" description="Glycosyltransferase 2-like" evidence="2">
    <location>
        <begin position="7"/>
        <end position="121"/>
    </location>
</feature>
<protein>
    <submittedName>
        <fullName evidence="3">Glycosyltransferase</fullName>
    </submittedName>
</protein>
<dbReference type="Gene3D" id="3.90.550.10">
    <property type="entry name" value="Spore Coat Polysaccharide Biosynthesis Protein SpsA, Chain A"/>
    <property type="match status" value="1"/>
</dbReference>
<name>A0A7X2ZDT8_9BACL</name>
<dbReference type="InterPro" id="IPR001173">
    <property type="entry name" value="Glyco_trans_2-like"/>
</dbReference>
<dbReference type="GO" id="GO:0016758">
    <property type="term" value="F:hexosyltransferase activity"/>
    <property type="evidence" value="ECO:0007669"/>
    <property type="project" value="UniProtKB-ARBA"/>
</dbReference>
<evidence type="ECO:0000259" key="2">
    <source>
        <dbReference type="Pfam" id="PF00535"/>
    </source>
</evidence>
<organism evidence="3 4">
    <name type="scientific">Paenibacillus validus</name>
    <dbReference type="NCBI Taxonomy" id="44253"/>
    <lineage>
        <taxon>Bacteria</taxon>
        <taxon>Bacillati</taxon>
        <taxon>Bacillota</taxon>
        <taxon>Bacilli</taxon>
        <taxon>Bacillales</taxon>
        <taxon>Paenibacillaceae</taxon>
        <taxon>Paenibacillus</taxon>
    </lineage>
</organism>
<dbReference type="SUPFAM" id="SSF53448">
    <property type="entry name" value="Nucleotide-diphospho-sugar transferases"/>
    <property type="match status" value="1"/>
</dbReference>
<accession>A0A7X2ZDT8</accession>
<dbReference type="PANTHER" id="PTHR22916:SF3">
    <property type="entry name" value="UDP-GLCNAC:BETAGAL BETA-1,3-N-ACETYLGLUCOSAMINYLTRANSFERASE-LIKE PROTEIN 1"/>
    <property type="match status" value="1"/>
</dbReference>
<keyword evidence="3" id="KW-0808">Transferase</keyword>
<evidence type="ECO:0000313" key="4">
    <source>
        <dbReference type="Proteomes" id="UP000450917"/>
    </source>
</evidence>
<evidence type="ECO:0000313" key="3">
    <source>
        <dbReference type="EMBL" id="MUG72485.1"/>
    </source>
</evidence>
<dbReference type="Pfam" id="PF00535">
    <property type="entry name" value="Glycos_transf_2"/>
    <property type="match status" value="1"/>
</dbReference>
<dbReference type="RefSeq" id="WP_155615212.1">
    <property type="nucleotide sequence ID" value="NZ_WNZX01000015.1"/>
</dbReference>